<feature type="compositionally biased region" description="Basic and acidic residues" evidence="1">
    <location>
        <begin position="597"/>
        <end position="627"/>
    </location>
</feature>
<dbReference type="AlphaFoldDB" id="A0A9P9F8Z2"/>
<feature type="compositionally biased region" description="Polar residues" evidence="1">
    <location>
        <begin position="469"/>
        <end position="479"/>
    </location>
</feature>
<feature type="compositionally biased region" description="Polar residues" evidence="1">
    <location>
        <begin position="715"/>
        <end position="724"/>
    </location>
</feature>
<reference evidence="2" key="1">
    <citation type="journal article" date="2021" name="Nat. Commun.">
        <title>Genetic determinants of endophytism in the Arabidopsis root mycobiome.</title>
        <authorList>
            <person name="Mesny F."/>
            <person name="Miyauchi S."/>
            <person name="Thiergart T."/>
            <person name="Pickel B."/>
            <person name="Atanasova L."/>
            <person name="Karlsson M."/>
            <person name="Huettel B."/>
            <person name="Barry K.W."/>
            <person name="Haridas S."/>
            <person name="Chen C."/>
            <person name="Bauer D."/>
            <person name="Andreopoulos W."/>
            <person name="Pangilinan J."/>
            <person name="LaButti K."/>
            <person name="Riley R."/>
            <person name="Lipzen A."/>
            <person name="Clum A."/>
            <person name="Drula E."/>
            <person name="Henrissat B."/>
            <person name="Kohler A."/>
            <person name="Grigoriev I.V."/>
            <person name="Martin F.M."/>
            <person name="Hacquard S."/>
        </authorList>
    </citation>
    <scope>NUCLEOTIDE SEQUENCE</scope>
    <source>
        <strain evidence="2">MPI-CAGE-AT-0021</strain>
    </source>
</reference>
<accession>A0A9P9F8Z2</accession>
<feature type="compositionally biased region" description="Basic and acidic residues" evidence="1">
    <location>
        <begin position="261"/>
        <end position="276"/>
    </location>
</feature>
<dbReference type="EMBL" id="JAGMUU010000004">
    <property type="protein sequence ID" value="KAH7155531.1"/>
    <property type="molecule type" value="Genomic_DNA"/>
</dbReference>
<protein>
    <submittedName>
        <fullName evidence="2">Uncharacterized protein</fullName>
    </submittedName>
</protein>
<feature type="compositionally biased region" description="Polar residues" evidence="1">
    <location>
        <begin position="889"/>
        <end position="901"/>
    </location>
</feature>
<name>A0A9P9F8Z2_9HYPO</name>
<feature type="region of interest" description="Disordered" evidence="1">
    <location>
        <begin position="256"/>
        <end position="276"/>
    </location>
</feature>
<feature type="compositionally biased region" description="Polar residues" evidence="1">
    <location>
        <begin position="516"/>
        <end position="525"/>
    </location>
</feature>
<feature type="compositionally biased region" description="Basic and acidic residues" evidence="1">
    <location>
        <begin position="815"/>
        <end position="833"/>
    </location>
</feature>
<feature type="region of interest" description="Disordered" evidence="1">
    <location>
        <begin position="313"/>
        <end position="435"/>
    </location>
</feature>
<feature type="compositionally biased region" description="Basic and acidic residues" evidence="1">
    <location>
        <begin position="168"/>
        <end position="187"/>
    </location>
</feature>
<feature type="compositionally biased region" description="Low complexity" evidence="1">
    <location>
        <begin position="664"/>
        <end position="673"/>
    </location>
</feature>
<evidence type="ECO:0000313" key="2">
    <source>
        <dbReference type="EMBL" id="KAH7155531.1"/>
    </source>
</evidence>
<proteinExistence type="predicted"/>
<keyword evidence="3" id="KW-1185">Reference proteome</keyword>
<feature type="region of interest" description="Disordered" evidence="1">
    <location>
        <begin position="516"/>
        <end position="678"/>
    </location>
</feature>
<comment type="caution">
    <text evidence="2">The sequence shown here is derived from an EMBL/GenBank/DDBJ whole genome shotgun (WGS) entry which is preliminary data.</text>
</comment>
<feature type="compositionally biased region" description="Basic and acidic residues" evidence="1">
    <location>
        <begin position="703"/>
        <end position="712"/>
    </location>
</feature>
<feature type="compositionally biased region" description="Basic and acidic residues" evidence="1">
    <location>
        <begin position="725"/>
        <end position="753"/>
    </location>
</feature>
<feature type="region of interest" description="Disordered" evidence="1">
    <location>
        <begin position="468"/>
        <end position="504"/>
    </location>
</feature>
<organism evidence="2 3">
    <name type="scientific">Dactylonectria estremocensis</name>
    <dbReference type="NCBI Taxonomy" id="1079267"/>
    <lineage>
        <taxon>Eukaryota</taxon>
        <taxon>Fungi</taxon>
        <taxon>Dikarya</taxon>
        <taxon>Ascomycota</taxon>
        <taxon>Pezizomycotina</taxon>
        <taxon>Sordariomycetes</taxon>
        <taxon>Hypocreomycetidae</taxon>
        <taxon>Hypocreales</taxon>
        <taxon>Nectriaceae</taxon>
        <taxon>Dactylonectria</taxon>
    </lineage>
</organism>
<feature type="compositionally biased region" description="Polar residues" evidence="1">
    <location>
        <begin position="848"/>
        <end position="868"/>
    </location>
</feature>
<dbReference type="Proteomes" id="UP000717696">
    <property type="component" value="Unassembled WGS sequence"/>
</dbReference>
<feature type="compositionally biased region" description="Pro residues" evidence="1">
    <location>
        <begin position="576"/>
        <end position="585"/>
    </location>
</feature>
<feature type="compositionally biased region" description="Acidic residues" evidence="1">
    <location>
        <begin position="633"/>
        <end position="643"/>
    </location>
</feature>
<feature type="region of interest" description="Disordered" evidence="1">
    <location>
        <begin position="699"/>
        <end position="792"/>
    </location>
</feature>
<feature type="compositionally biased region" description="Low complexity" evidence="1">
    <location>
        <begin position="872"/>
        <end position="887"/>
    </location>
</feature>
<feature type="compositionally biased region" description="Polar residues" evidence="1">
    <location>
        <begin position="405"/>
        <end position="422"/>
    </location>
</feature>
<feature type="region of interest" description="Disordered" evidence="1">
    <location>
        <begin position="163"/>
        <end position="209"/>
    </location>
</feature>
<evidence type="ECO:0000313" key="3">
    <source>
        <dbReference type="Proteomes" id="UP000717696"/>
    </source>
</evidence>
<feature type="compositionally biased region" description="Basic and acidic residues" evidence="1">
    <location>
        <begin position="386"/>
        <end position="400"/>
    </location>
</feature>
<feature type="compositionally biased region" description="Basic and acidic residues" evidence="1">
    <location>
        <begin position="315"/>
        <end position="330"/>
    </location>
</feature>
<sequence>MEAIWGETMEAADELFAYGKHYFCNDSRLCWIINELLGVIWASRELVWWNILALYIHRLVKNTHSVGSWMLVFVWVCLRLSPDVDWLEITHPAERALFIFASTNPVFDDLYIACILLVKLDFLASAWASRRNLGQLPDAVSEMFILSIPVFIKWVIGYMPGTPNPLPDAEKPRPPAKDVERRNRRDNATQLNLGNVPDNALGRRSREGRGRRMWHITPTDLLDTTPTDLRDTTPGDRIADRDNPRCQCKPCHCINPAEPPQRNETRDQGTQTDPDHYGWRDGLNDGYRPPRWQLVCPYNPCRYNIINQGPESFLVDERNPTTPEGAKETDTVEEDEPRYETTPRETSSVTVAPAINLTDEALETDKPRSASPLDPRIPTNSYSTRHTAEIADSPKSRDVPEDTNDTQMEVTNDSPTKITNDSPIDHPPSEPESTAYIPQKASLPDEFQFGFELPMRWELRESQRGFDMDNSSQVHNQPYTPEALPRSIPTVDSPENSSVRKSRSLNDIAGSLQINKFNSPTTSAEVESCDIEMPGIQENINQQDSVKQEAQPGSPRDSGTRQADDFSGPLVLSQPPRLPGFPPAPRTSLPIKSKMYKPSDKGSGLKDLNDDPEDSREIPDDTGRAPEDTCGAPDDEDASEMEDNGPRARETIPTSPFDFESSDSDIYGYSGDDAQPNANTTVASSAIGQKLDTALDAILGTSEAKDRPRDRLSQVLDSDSNSEQSFEREGSPMESVHGEEGSLKEFVHDRESSPMDCDVEQVRDEDSMMGIEEGKRGRHPSQSHHYPRESELVGEYCRSDPDAELSIAELHDTIMGRRNSEEDHSIFDTKADTPGEAPQTADTDMVDSPSTPTQDFGNLDNICNNTQVAPPFTTQGQGFQQTAQAQGSDAFQNSNNGSRFTNMMDEIQGVDYSPGPVPP</sequence>
<gene>
    <name evidence="2" type="ORF">B0J13DRAFT_521673</name>
</gene>
<dbReference type="OrthoDB" id="10572654at2759"/>
<feature type="region of interest" description="Disordered" evidence="1">
    <location>
        <begin position="815"/>
        <end position="919"/>
    </location>
</feature>
<evidence type="ECO:0000256" key="1">
    <source>
        <dbReference type="SAM" id="MobiDB-lite"/>
    </source>
</evidence>